<sequence>MTDRSKQLRTGSGIVGRAAVLLVATVGLVYVGEATAGLCSRADGASSGSVMAILFAAVGLPILLFLGLWRTRGTGAWPGVVLGWLVALLLTAGVLAAEVAYARSIPLGCG</sequence>
<keyword evidence="1" id="KW-0472">Membrane</keyword>
<comment type="caution">
    <text evidence="2">The sequence shown here is derived from an EMBL/GenBank/DDBJ whole genome shotgun (WGS) entry which is preliminary data.</text>
</comment>
<evidence type="ECO:0000256" key="1">
    <source>
        <dbReference type="SAM" id="Phobius"/>
    </source>
</evidence>
<protein>
    <submittedName>
        <fullName evidence="2">Uncharacterized protein</fullName>
    </submittedName>
</protein>
<gene>
    <name evidence="2" type="ORF">Acy02nite_65530</name>
</gene>
<feature type="transmembrane region" description="Helical" evidence="1">
    <location>
        <begin position="50"/>
        <end position="69"/>
    </location>
</feature>
<keyword evidence="1" id="KW-0812">Transmembrane</keyword>
<evidence type="ECO:0000313" key="3">
    <source>
        <dbReference type="Proteomes" id="UP000619479"/>
    </source>
</evidence>
<accession>A0A919IQN9</accession>
<evidence type="ECO:0000313" key="2">
    <source>
        <dbReference type="EMBL" id="GID68672.1"/>
    </source>
</evidence>
<dbReference type="Proteomes" id="UP000619479">
    <property type="component" value="Unassembled WGS sequence"/>
</dbReference>
<feature type="transmembrane region" description="Helical" evidence="1">
    <location>
        <begin position="81"/>
        <end position="102"/>
    </location>
</feature>
<proteinExistence type="predicted"/>
<reference evidence="2" key="1">
    <citation type="submission" date="2021-01" db="EMBL/GenBank/DDBJ databases">
        <title>Whole genome shotgun sequence of Actinoplanes cyaneus NBRC 14990.</title>
        <authorList>
            <person name="Komaki H."/>
            <person name="Tamura T."/>
        </authorList>
    </citation>
    <scope>NUCLEOTIDE SEQUENCE</scope>
    <source>
        <strain evidence="2">NBRC 14990</strain>
    </source>
</reference>
<dbReference type="EMBL" id="BOMH01000051">
    <property type="protein sequence ID" value="GID68672.1"/>
    <property type="molecule type" value="Genomic_DNA"/>
</dbReference>
<organism evidence="2 3">
    <name type="scientific">Actinoplanes cyaneus</name>
    <dbReference type="NCBI Taxonomy" id="52696"/>
    <lineage>
        <taxon>Bacteria</taxon>
        <taxon>Bacillati</taxon>
        <taxon>Actinomycetota</taxon>
        <taxon>Actinomycetes</taxon>
        <taxon>Micromonosporales</taxon>
        <taxon>Micromonosporaceae</taxon>
        <taxon>Actinoplanes</taxon>
    </lineage>
</organism>
<feature type="transmembrane region" description="Helical" evidence="1">
    <location>
        <begin position="12"/>
        <end position="30"/>
    </location>
</feature>
<keyword evidence="3" id="KW-1185">Reference proteome</keyword>
<dbReference type="AlphaFoldDB" id="A0A919IQN9"/>
<dbReference type="RefSeq" id="WP_203749027.1">
    <property type="nucleotide sequence ID" value="NZ_BAAAUC010000006.1"/>
</dbReference>
<keyword evidence="1" id="KW-1133">Transmembrane helix</keyword>
<name>A0A919IQN9_9ACTN</name>